<feature type="region of interest" description="Disordered" evidence="1">
    <location>
        <begin position="1"/>
        <end position="136"/>
    </location>
</feature>
<feature type="compositionally biased region" description="Acidic residues" evidence="1">
    <location>
        <begin position="122"/>
        <end position="134"/>
    </location>
</feature>
<dbReference type="InterPro" id="IPR021600">
    <property type="entry name" value="TFIIE_asu_C"/>
</dbReference>
<protein>
    <submittedName>
        <fullName evidence="4">General transcription factor IIE subunit 1-like</fullName>
    </submittedName>
</protein>
<dbReference type="RefSeq" id="XP_008592222.1">
    <property type="nucleotide sequence ID" value="XM_008594000.1"/>
</dbReference>
<reference evidence="4" key="1">
    <citation type="submission" date="2025-08" db="UniProtKB">
        <authorList>
            <consortium name="RefSeq"/>
        </authorList>
    </citation>
    <scope>IDENTIFICATION</scope>
</reference>
<proteinExistence type="predicted"/>
<feature type="compositionally biased region" description="Basic and acidic residues" evidence="1">
    <location>
        <begin position="36"/>
        <end position="58"/>
    </location>
</feature>
<gene>
    <name evidence="4" type="primary">LOC103609700</name>
</gene>
<dbReference type="GeneID" id="103609700"/>
<evidence type="ECO:0000313" key="4">
    <source>
        <dbReference type="RefSeq" id="XP_008592222.1"/>
    </source>
</evidence>
<dbReference type="Pfam" id="PF11521">
    <property type="entry name" value="TFIIE-A_C"/>
    <property type="match status" value="1"/>
</dbReference>
<sequence>MDDQEDLHRASLEGKSAKERPIWLRESTVQGAYSSEEMKEGGIDMDAFQEHEEGRAGPDDNEEVMQALLIHEKKTPSATAGSVGAAAPVTTANGSDSESETSESDDDSPPRPMAVATHHREEDEEDDEFEEVADDPTVMVAGRPFSYSEVSQRPELVAQMTPDEKEAYIAMGQRMFEDLFE</sequence>
<name>A0ABM0SH81_GALVR</name>
<dbReference type="PANTHER" id="PTHR13097:SF8">
    <property type="entry name" value="GENERAL TRANSCRIPTION FACTOR IIE SUBUNIT 1"/>
    <property type="match status" value="1"/>
</dbReference>
<feature type="compositionally biased region" description="Basic and acidic residues" evidence="1">
    <location>
        <begin position="1"/>
        <end position="23"/>
    </location>
</feature>
<evidence type="ECO:0000313" key="3">
    <source>
        <dbReference type="Proteomes" id="UP000694923"/>
    </source>
</evidence>
<feature type="domain" description="Transcription factor TFIIE alpha subunit C-terminal" evidence="2">
    <location>
        <begin position="97"/>
        <end position="181"/>
    </location>
</feature>
<dbReference type="Gene3D" id="6.10.140.1250">
    <property type="match status" value="1"/>
</dbReference>
<evidence type="ECO:0000259" key="2">
    <source>
        <dbReference type="Pfam" id="PF11521"/>
    </source>
</evidence>
<keyword evidence="3" id="KW-1185">Reference proteome</keyword>
<dbReference type="InterPro" id="IPR039997">
    <property type="entry name" value="TFE"/>
</dbReference>
<dbReference type="Proteomes" id="UP000694923">
    <property type="component" value="Unplaced"/>
</dbReference>
<feature type="compositionally biased region" description="Acidic residues" evidence="1">
    <location>
        <begin position="97"/>
        <end position="107"/>
    </location>
</feature>
<evidence type="ECO:0000256" key="1">
    <source>
        <dbReference type="SAM" id="MobiDB-lite"/>
    </source>
</evidence>
<accession>A0ABM0SH81</accession>
<dbReference type="PANTHER" id="PTHR13097">
    <property type="entry name" value="TRANSCRIPTION INITIATION FACTOR IIE, ALPHA SUBUNIT"/>
    <property type="match status" value="1"/>
</dbReference>
<organism evidence="3 4">
    <name type="scientific">Galeopterus variegatus</name>
    <name type="common">Malayan flying lemur</name>
    <name type="synonym">Cynocephalus variegatus</name>
    <dbReference type="NCBI Taxonomy" id="482537"/>
    <lineage>
        <taxon>Eukaryota</taxon>
        <taxon>Metazoa</taxon>
        <taxon>Chordata</taxon>
        <taxon>Craniata</taxon>
        <taxon>Vertebrata</taxon>
        <taxon>Euteleostomi</taxon>
        <taxon>Mammalia</taxon>
        <taxon>Eutheria</taxon>
        <taxon>Euarchontoglires</taxon>
        <taxon>Dermoptera</taxon>
        <taxon>Cynocephalidae</taxon>
        <taxon>Galeopterus</taxon>
    </lineage>
</organism>